<keyword evidence="6" id="KW-1185">Reference proteome</keyword>
<evidence type="ECO:0000313" key="6">
    <source>
        <dbReference type="Proteomes" id="UP001596425"/>
    </source>
</evidence>
<proteinExistence type="predicted"/>
<dbReference type="SMART" id="SM00342">
    <property type="entry name" value="HTH_ARAC"/>
    <property type="match status" value="1"/>
</dbReference>
<evidence type="ECO:0000256" key="1">
    <source>
        <dbReference type="ARBA" id="ARBA00023015"/>
    </source>
</evidence>
<dbReference type="SUPFAM" id="SSF46689">
    <property type="entry name" value="Homeodomain-like"/>
    <property type="match status" value="1"/>
</dbReference>
<dbReference type="Pfam" id="PF12833">
    <property type="entry name" value="HTH_18"/>
    <property type="match status" value="1"/>
</dbReference>
<sequence>MGHHNKSTGTAGIPKIFAPYFVEAAARLGIPSDALIERLPFEFSWCPGECERLYYGEFNALIEALLALSPISSPGLSFSRFPMIERVEETIIEAQPLLARPRDLLRPAELMLSQTLAPLLRLQTRPESGGEALDFDWQRQLFSTAVNDFIAEMLMTRCVELLRTLTPARAEIRSVQLRRTAPDDSAIYRRVFQCPVQFSCAGDALVLGPETLDAPIPRYHRLLRSQSRNTLKAVLHDTLSNCNLAASLRHWLERRLLHEEVTIGRAAAHFGIGERTLQRRLRAQGVTFQQIKDGATLALTKQLLLSTSDSVESIATRLHYAERSVFAKFFKKREGVSPSEYRRSNTGAEAI</sequence>
<name>A0ABW1YPN5_9GAMM</name>
<comment type="caution">
    <text evidence="5">The sequence shown here is derived from an EMBL/GenBank/DDBJ whole genome shotgun (WGS) entry which is preliminary data.</text>
</comment>
<dbReference type="Gene3D" id="1.10.10.60">
    <property type="entry name" value="Homeodomain-like"/>
    <property type="match status" value="1"/>
</dbReference>
<keyword evidence="1" id="KW-0805">Transcription regulation</keyword>
<gene>
    <name evidence="5" type="ORF">ACFQBM_14910</name>
</gene>
<keyword evidence="2" id="KW-0238">DNA-binding</keyword>
<dbReference type="PANTHER" id="PTHR47894:SF4">
    <property type="entry name" value="HTH-TYPE TRANSCRIPTIONAL REGULATOR GADX"/>
    <property type="match status" value="1"/>
</dbReference>
<dbReference type="InterPro" id="IPR018060">
    <property type="entry name" value="HTH_AraC"/>
</dbReference>
<dbReference type="PROSITE" id="PS01124">
    <property type="entry name" value="HTH_ARAC_FAMILY_2"/>
    <property type="match status" value="1"/>
</dbReference>
<dbReference type="Proteomes" id="UP001596425">
    <property type="component" value="Unassembled WGS sequence"/>
</dbReference>
<dbReference type="InterPro" id="IPR009057">
    <property type="entry name" value="Homeodomain-like_sf"/>
</dbReference>
<dbReference type="RefSeq" id="WP_193194466.1">
    <property type="nucleotide sequence ID" value="NZ_JACZFR010000060.1"/>
</dbReference>
<evidence type="ECO:0000259" key="4">
    <source>
        <dbReference type="PROSITE" id="PS01124"/>
    </source>
</evidence>
<dbReference type="EMBL" id="JBHSVR010000001">
    <property type="protein sequence ID" value="MFC6634581.1"/>
    <property type="molecule type" value="Genomic_DNA"/>
</dbReference>
<keyword evidence="3" id="KW-0804">Transcription</keyword>
<evidence type="ECO:0000256" key="3">
    <source>
        <dbReference type="ARBA" id="ARBA00023163"/>
    </source>
</evidence>
<feature type="domain" description="HTH araC/xylS-type" evidence="4">
    <location>
        <begin position="246"/>
        <end position="344"/>
    </location>
</feature>
<evidence type="ECO:0000256" key="2">
    <source>
        <dbReference type="ARBA" id="ARBA00023125"/>
    </source>
</evidence>
<organism evidence="5 6">
    <name type="scientific">Microbulbifer taiwanensis</name>
    <dbReference type="NCBI Taxonomy" id="986746"/>
    <lineage>
        <taxon>Bacteria</taxon>
        <taxon>Pseudomonadati</taxon>
        <taxon>Pseudomonadota</taxon>
        <taxon>Gammaproteobacteria</taxon>
        <taxon>Cellvibrionales</taxon>
        <taxon>Microbulbiferaceae</taxon>
        <taxon>Microbulbifer</taxon>
    </lineage>
</organism>
<reference evidence="6" key="1">
    <citation type="journal article" date="2019" name="Int. J. Syst. Evol. Microbiol.">
        <title>The Global Catalogue of Microorganisms (GCM) 10K type strain sequencing project: providing services to taxonomists for standard genome sequencing and annotation.</title>
        <authorList>
            <consortium name="The Broad Institute Genomics Platform"/>
            <consortium name="The Broad Institute Genome Sequencing Center for Infectious Disease"/>
            <person name="Wu L."/>
            <person name="Ma J."/>
        </authorList>
    </citation>
    <scope>NUCLEOTIDE SEQUENCE [LARGE SCALE GENOMIC DNA]</scope>
    <source>
        <strain evidence="6">CGMCC 1.13718</strain>
    </source>
</reference>
<accession>A0ABW1YPN5</accession>
<protein>
    <submittedName>
        <fullName evidence="5">Helix-turn-helix domain-containing protein</fullName>
    </submittedName>
</protein>
<dbReference type="PANTHER" id="PTHR47894">
    <property type="entry name" value="HTH-TYPE TRANSCRIPTIONAL REGULATOR GADX"/>
    <property type="match status" value="1"/>
</dbReference>
<evidence type="ECO:0000313" key="5">
    <source>
        <dbReference type="EMBL" id="MFC6634581.1"/>
    </source>
</evidence>
<dbReference type="Pfam" id="PF12625">
    <property type="entry name" value="Arabinose_bd"/>
    <property type="match status" value="1"/>
</dbReference>
<dbReference type="InterPro" id="IPR032687">
    <property type="entry name" value="AraC-type_N"/>
</dbReference>